<dbReference type="RefSeq" id="WP_176373200.1">
    <property type="nucleotide sequence ID" value="NZ_FMBG01000025.1"/>
</dbReference>
<gene>
    <name evidence="1" type="ORF">BC10311_06159</name>
</gene>
<proteinExistence type="predicted"/>
<organism evidence="1 2">
    <name type="scientific">Bacillus wiedmannii</name>
    <dbReference type="NCBI Taxonomy" id="1890302"/>
    <lineage>
        <taxon>Bacteria</taxon>
        <taxon>Bacillati</taxon>
        <taxon>Bacillota</taxon>
        <taxon>Bacilli</taxon>
        <taxon>Bacillales</taxon>
        <taxon>Bacillaceae</taxon>
        <taxon>Bacillus</taxon>
        <taxon>Bacillus cereus group</taxon>
    </lineage>
</organism>
<dbReference type="Proteomes" id="UP000195728">
    <property type="component" value="Unassembled WGS sequence"/>
</dbReference>
<name>A0AB37Z1E9_9BACI</name>
<evidence type="ECO:0000313" key="1">
    <source>
        <dbReference type="EMBL" id="SCC68687.1"/>
    </source>
</evidence>
<evidence type="ECO:0000313" key="2">
    <source>
        <dbReference type="Proteomes" id="UP000195728"/>
    </source>
</evidence>
<reference evidence="1 2" key="1">
    <citation type="submission" date="2016-08" db="EMBL/GenBank/DDBJ databases">
        <authorList>
            <person name="Loux V."/>
            <person name="Rue O."/>
        </authorList>
    </citation>
    <scope>NUCLEOTIDE SEQUENCE [LARGE SCALE GENOMIC DNA]</scope>
    <source>
        <strain evidence="1 2">WSBC_10311</strain>
    </source>
</reference>
<dbReference type="EMBL" id="FMBG01000025">
    <property type="protein sequence ID" value="SCC68687.1"/>
    <property type="molecule type" value="Genomic_DNA"/>
</dbReference>
<comment type="caution">
    <text evidence="1">The sequence shown here is derived from an EMBL/GenBank/DDBJ whole genome shotgun (WGS) entry which is preliminary data.</text>
</comment>
<dbReference type="AlphaFoldDB" id="A0AB37Z1E9"/>
<protein>
    <submittedName>
        <fullName evidence="1">Uncharacterized protein</fullName>
    </submittedName>
</protein>
<sequence>MLVVGVDENVEKEYHFHNYGLDNDEEDLELEEFSKGSFFLQENKLG</sequence>
<accession>A0AB37Z1E9</accession>